<reference evidence="1" key="2">
    <citation type="submission" date="2022-06" db="UniProtKB">
        <authorList>
            <consortium name="EnsemblMetazoa"/>
        </authorList>
    </citation>
    <scope>IDENTIFICATION</scope>
</reference>
<dbReference type="EnsemblMetazoa" id="OVOC5499.1">
    <property type="protein sequence ID" value="OVOC5499.1"/>
    <property type="gene ID" value="WBGene00242308"/>
</dbReference>
<protein>
    <submittedName>
        <fullName evidence="1">Uncharacterized protein</fullName>
    </submittedName>
</protein>
<organism evidence="1 2">
    <name type="scientific">Onchocerca volvulus</name>
    <dbReference type="NCBI Taxonomy" id="6282"/>
    <lineage>
        <taxon>Eukaryota</taxon>
        <taxon>Metazoa</taxon>
        <taxon>Ecdysozoa</taxon>
        <taxon>Nematoda</taxon>
        <taxon>Chromadorea</taxon>
        <taxon>Rhabditida</taxon>
        <taxon>Spirurina</taxon>
        <taxon>Spiruromorpha</taxon>
        <taxon>Filarioidea</taxon>
        <taxon>Onchocercidae</taxon>
        <taxon>Onchocerca</taxon>
    </lineage>
</organism>
<keyword evidence="2" id="KW-1185">Reference proteome</keyword>
<dbReference type="AlphaFoldDB" id="A0A8R1XW60"/>
<accession>A0A8R1XW60</accession>
<proteinExistence type="predicted"/>
<dbReference type="Proteomes" id="UP000024404">
    <property type="component" value="Unassembled WGS sequence"/>
</dbReference>
<dbReference type="EMBL" id="CMVM020000161">
    <property type="status" value="NOT_ANNOTATED_CDS"/>
    <property type="molecule type" value="Genomic_DNA"/>
</dbReference>
<evidence type="ECO:0000313" key="1">
    <source>
        <dbReference type="EnsemblMetazoa" id="OVOC5499.1"/>
    </source>
</evidence>
<sequence>MQIFIYSQYLSGMLNTVEKGLLCRINECVDELCNDGTAHNSAF</sequence>
<evidence type="ECO:0000313" key="2">
    <source>
        <dbReference type="Proteomes" id="UP000024404"/>
    </source>
</evidence>
<reference evidence="2" key="1">
    <citation type="submission" date="2013-10" db="EMBL/GenBank/DDBJ databases">
        <title>Genome sequencing of Onchocerca volvulus.</title>
        <authorList>
            <person name="Cotton J."/>
            <person name="Tsai J."/>
            <person name="Stanley E."/>
            <person name="Tracey A."/>
            <person name="Holroyd N."/>
            <person name="Lustigman S."/>
            <person name="Berriman M."/>
        </authorList>
    </citation>
    <scope>NUCLEOTIDE SEQUENCE</scope>
</reference>
<name>A0A8R1XW60_ONCVO</name>